<gene>
    <name evidence="1" type="ORF">ABR69_07725</name>
</gene>
<comment type="caution">
    <text evidence="1">The sequence shown here is derived from an EMBL/GenBank/DDBJ whole genome shotgun (WGS) entry which is preliminary data.</text>
</comment>
<evidence type="ECO:0000313" key="1">
    <source>
        <dbReference type="EMBL" id="KRO71033.1"/>
    </source>
</evidence>
<dbReference type="AlphaFoldDB" id="A0A0R2S812"/>
<dbReference type="EMBL" id="LIBB01000253">
    <property type="protein sequence ID" value="KRO71033.1"/>
    <property type="molecule type" value="Genomic_DNA"/>
</dbReference>
<sequence>MSNEELTLVAPVSDEELDALFARAASKKIDSDIYSRVEARVLNQTLPPQTQLTVAGAPSFASGLTQGIDALIDWVSPRRQTLWQPVLAASCPLVLGIVIGNFFHFGVNATTEPSFESWDDELVMLSFNDMTSLGETLEALEGETR</sequence>
<reference evidence="1 2" key="1">
    <citation type="submission" date="2015-10" db="EMBL/GenBank/DDBJ databases">
        <title>Metagenome-Assembled Genomes uncover a global brackish microbiome.</title>
        <authorList>
            <person name="Hugerth L.W."/>
            <person name="Larsson J."/>
            <person name="Alneberg J."/>
            <person name="Lindh M.V."/>
            <person name="Legrand C."/>
            <person name="Pinhassi J."/>
            <person name="Andersson A.F."/>
        </authorList>
    </citation>
    <scope>NUCLEOTIDE SEQUENCE [LARGE SCALE GENOMIC DNA]</scope>
    <source>
        <strain evidence="1">BACL4 MAG-120507-bin80</strain>
    </source>
</reference>
<organism evidence="1 2">
    <name type="scientific">OM182 bacterium BACL3 MAG-120507-bin80</name>
    <dbReference type="NCBI Taxonomy" id="1655577"/>
    <lineage>
        <taxon>Bacteria</taxon>
        <taxon>Pseudomonadati</taxon>
        <taxon>Pseudomonadota</taxon>
        <taxon>Gammaproteobacteria</taxon>
        <taxon>OMG group</taxon>
        <taxon>OM182 clade</taxon>
    </lineage>
</organism>
<proteinExistence type="predicted"/>
<protein>
    <submittedName>
        <fullName evidence="1">Uncharacterized protein</fullName>
    </submittedName>
</protein>
<accession>A0A0R2S812</accession>
<name>A0A0R2S812_9GAMM</name>
<dbReference type="Proteomes" id="UP000051934">
    <property type="component" value="Unassembled WGS sequence"/>
</dbReference>
<evidence type="ECO:0000313" key="2">
    <source>
        <dbReference type="Proteomes" id="UP000051934"/>
    </source>
</evidence>